<dbReference type="AlphaFoldDB" id="A0A1B0ABX9"/>
<accession>A0A1B0ABX9</accession>
<sequence length="158" mass="18467">MTVKPIFLPIPPDVRGENFTVLHILPKFIAITLFHWALLKVLLLILIEKHFKYFLIQCPNLCHRCGYCCKFKFVQINVRDMLTLNNVQQNDFPLYRNDLKHPSVWVPVVDQPLLCHPSNSFPLTATAALFLVEVRRIHRLTHINRGNLDVLLFYLATH</sequence>
<dbReference type="VEuPathDB" id="VectorBase:GPAI040641"/>
<protein>
    <submittedName>
        <fullName evidence="2">Uncharacterized protein</fullName>
    </submittedName>
</protein>
<dbReference type="EnsemblMetazoa" id="GPAI040641-RA">
    <property type="protein sequence ID" value="GPAI040641-PA"/>
    <property type="gene ID" value="GPAI040641"/>
</dbReference>
<evidence type="ECO:0000256" key="1">
    <source>
        <dbReference type="SAM" id="Phobius"/>
    </source>
</evidence>
<evidence type="ECO:0000313" key="3">
    <source>
        <dbReference type="Proteomes" id="UP000092445"/>
    </source>
</evidence>
<organism evidence="2 3">
    <name type="scientific">Glossina pallidipes</name>
    <name type="common">Tsetse fly</name>
    <dbReference type="NCBI Taxonomy" id="7398"/>
    <lineage>
        <taxon>Eukaryota</taxon>
        <taxon>Metazoa</taxon>
        <taxon>Ecdysozoa</taxon>
        <taxon>Arthropoda</taxon>
        <taxon>Hexapoda</taxon>
        <taxon>Insecta</taxon>
        <taxon>Pterygota</taxon>
        <taxon>Neoptera</taxon>
        <taxon>Endopterygota</taxon>
        <taxon>Diptera</taxon>
        <taxon>Brachycera</taxon>
        <taxon>Muscomorpha</taxon>
        <taxon>Hippoboscoidea</taxon>
        <taxon>Glossinidae</taxon>
        <taxon>Glossina</taxon>
    </lineage>
</organism>
<keyword evidence="1" id="KW-1133">Transmembrane helix</keyword>
<keyword evidence="1" id="KW-0472">Membrane</keyword>
<reference evidence="3" key="1">
    <citation type="submission" date="2014-03" db="EMBL/GenBank/DDBJ databases">
        <authorList>
            <person name="Aksoy S."/>
            <person name="Warren W."/>
            <person name="Wilson R.K."/>
        </authorList>
    </citation>
    <scope>NUCLEOTIDE SEQUENCE [LARGE SCALE GENOMIC DNA]</scope>
    <source>
        <strain evidence="3">IAEA</strain>
    </source>
</reference>
<keyword evidence="1" id="KW-0812">Transmembrane</keyword>
<evidence type="ECO:0000313" key="2">
    <source>
        <dbReference type="EnsemblMetazoa" id="GPAI040641-PA"/>
    </source>
</evidence>
<keyword evidence="3" id="KW-1185">Reference proteome</keyword>
<proteinExistence type="predicted"/>
<reference evidence="2" key="2">
    <citation type="submission" date="2020-05" db="UniProtKB">
        <authorList>
            <consortium name="EnsemblMetazoa"/>
        </authorList>
    </citation>
    <scope>IDENTIFICATION</scope>
    <source>
        <strain evidence="2">IAEA</strain>
    </source>
</reference>
<name>A0A1B0ABX9_GLOPL</name>
<dbReference type="Proteomes" id="UP000092445">
    <property type="component" value="Unassembled WGS sequence"/>
</dbReference>
<feature type="transmembrane region" description="Helical" evidence="1">
    <location>
        <begin position="28"/>
        <end position="47"/>
    </location>
</feature>